<dbReference type="PRINTS" id="PR00421">
    <property type="entry name" value="THIOREDOXIN"/>
</dbReference>
<dbReference type="GO" id="GO:0015035">
    <property type="term" value="F:protein-disulfide reductase activity"/>
    <property type="evidence" value="ECO:0007669"/>
    <property type="project" value="TreeGrafter"/>
</dbReference>
<dbReference type="EMBL" id="JANBQF010000798">
    <property type="protein sequence ID" value="KAJ1999061.1"/>
    <property type="molecule type" value="Genomic_DNA"/>
</dbReference>
<dbReference type="GO" id="GO:0005788">
    <property type="term" value="C:endoplasmic reticulum lumen"/>
    <property type="evidence" value="ECO:0007669"/>
    <property type="project" value="UniProtKB-SubCell"/>
</dbReference>
<evidence type="ECO:0000256" key="5">
    <source>
        <dbReference type="ARBA" id="ARBA00023235"/>
    </source>
</evidence>
<keyword evidence="5" id="KW-0413">Isomerase</keyword>
<evidence type="ECO:0000256" key="1">
    <source>
        <dbReference type="ARBA" id="ARBA00001182"/>
    </source>
</evidence>
<dbReference type="SUPFAM" id="SSF52833">
    <property type="entry name" value="Thioredoxin-like"/>
    <property type="match status" value="2"/>
</dbReference>
<comment type="subcellular location">
    <subcellularLocation>
        <location evidence="2">Endoplasmic reticulum lumen</location>
    </subcellularLocation>
</comment>
<accession>A0A9W8BFJ5</accession>
<evidence type="ECO:0000256" key="3">
    <source>
        <dbReference type="ARBA" id="ARBA00012723"/>
    </source>
</evidence>
<feature type="domain" description="Thioredoxin" evidence="7">
    <location>
        <begin position="30"/>
        <end position="166"/>
    </location>
</feature>
<name>A0A9W8BFJ5_9FUNG</name>
<dbReference type="PANTHER" id="PTHR45815">
    <property type="entry name" value="PROTEIN DISULFIDE-ISOMERASE A6"/>
    <property type="match status" value="1"/>
</dbReference>
<evidence type="ECO:0000313" key="9">
    <source>
        <dbReference type="Proteomes" id="UP001150907"/>
    </source>
</evidence>
<comment type="catalytic activity">
    <reaction evidence="1">
        <text>Catalyzes the rearrangement of -S-S- bonds in proteins.</text>
        <dbReference type="EC" id="5.3.4.1"/>
    </reaction>
</comment>
<evidence type="ECO:0000256" key="6">
    <source>
        <dbReference type="ARBA" id="ARBA00023284"/>
    </source>
</evidence>
<keyword evidence="4" id="KW-1015">Disulfide bond</keyword>
<evidence type="ECO:0000256" key="4">
    <source>
        <dbReference type="ARBA" id="ARBA00023157"/>
    </source>
</evidence>
<keyword evidence="9" id="KW-1185">Reference proteome</keyword>
<dbReference type="PROSITE" id="PS51352">
    <property type="entry name" value="THIOREDOXIN_2"/>
    <property type="match status" value="1"/>
</dbReference>
<dbReference type="InterPro" id="IPR017937">
    <property type="entry name" value="Thioredoxin_CS"/>
</dbReference>
<dbReference type="Proteomes" id="UP001150907">
    <property type="component" value="Unassembled WGS sequence"/>
</dbReference>
<proteinExistence type="predicted"/>
<reference evidence="8" key="1">
    <citation type="submission" date="2022-07" db="EMBL/GenBank/DDBJ databases">
        <title>Phylogenomic reconstructions and comparative analyses of Kickxellomycotina fungi.</title>
        <authorList>
            <person name="Reynolds N.K."/>
            <person name="Stajich J.E."/>
            <person name="Barry K."/>
            <person name="Grigoriev I.V."/>
            <person name="Crous P."/>
            <person name="Smith M.E."/>
        </authorList>
    </citation>
    <scope>NUCLEOTIDE SEQUENCE</scope>
    <source>
        <strain evidence="8">IMI 214461</strain>
    </source>
</reference>
<gene>
    <name evidence="8" type="ORF">H4R26_005211</name>
</gene>
<comment type="caution">
    <text evidence="8">The sequence shown here is derived from an EMBL/GenBank/DDBJ whole genome shotgun (WGS) entry which is preliminary data.</text>
</comment>
<dbReference type="InterPro" id="IPR057305">
    <property type="entry name" value="Thioredox_PDIA6_C"/>
</dbReference>
<dbReference type="PROSITE" id="PS00194">
    <property type="entry name" value="THIOREDOXIN_1"/>
    <property type="match status" value="1"/>
</dbReference>
<keyword evidence="6" id="KW-0676">Redox-active center</keyword>
<evidence type="ECO:0000313" key="8">
    <source>
        <dbReference type="EMBL" id="KAJ1999061.1"/>
    </source>
</evidence>
<evidence type="ECO:0000256" key="2">
    <source>
        <dbReference type="ARBA" id="ARBA00004319"/>
    </source>
</evidence>
<evidence type="ECO:0000259" key="7">
    <source>
        <dbReference type="PROSITE" id="PS51352"/>
    </source>
</evidence>
<dbReference type="Gene3D" id="3.40.30.10">
    <property type="entry name" value="Glutaredoxin"/>
    <property type="match status" value="1"/>
</dbReference>
<protein>
    <recommendedName>
        <fullName evidence="3">protein disulfide-isomerase</fullName>
        <ecNumber evidence="3">5.3.4.1</ecNumber>
    </recommendedName>
</protein>
<dbReference type="AlphaFoldDB" id="A0A9W8BFJ5"/>
<dbReference type="InterPro" id="IPR013766">
    <property type="entry name" value="Thioredoxin_domain"/>
</dbReference>
<sequence>MTRGLQFLLEIRDGGISSNRRLCLAARNLKNEQHQIIALAARNVLGMYGKGSTVKQLRPANFDRVLSKTSQPTFVKFYAPWCGHCKSLEPEYEKAAKRTQGVARFYAVDCDNEKNQGLCAQYNVQGFPTIKVFTEKRTKRGSRRSIDYQGERTASALAKFARSQLPNLSKKLAAADIDAFIGNATDKQPAVVLLTDLRRVSDLWKGVSAHFDRRVQFAHVSRPEQNTLERLGISKLPAIVVFPDPEQADVYVIYGGEAKYAPLAKFIAETALAKKPSTQAQAPRPAFDAPSVVEISSQADLERECIVPAQGARGGVLCVIGMVPLEPEFEESRIEHAKAIEELAAVASPPVRVAWANALSPVGRTIRAMFGLSDDLPSAVAISPSKNTSAPYHGAFDKASLLEWVDACFNGAGMQRISSKLDISGKHDVHDEL</sequence>
<dbReference type="Pfam" id="PF24541">
    <property type="entry name" value="Thioredox_PDIA6_C"/>
    <property type="match status" value="1"/>
</dbReference>
<organism evidence="8 9">
    <name type="scientific">Coemansia thaxteri</name>
    <dbReference type="NCBI Taxonomy" id="2663907"/>
    <lineage>
        <taxon>Eukaryota</taxon>
        <taxon>Fungi</taxon>
        <taxon>Fungi incertae sedis</taxon>
        <taxon>Zoopagomycota</taxon>
        <taxon>Kickxellomycotina</taxon>
        <taxon>Kickxellomycetes</taxon>
        <taxon>Kickxellales</taxon>
        <taxon>Kickxellaceae</taxon>
        <taxon>Coemansia</taxon>
    </lineage>
</organism>
<dbReference type="GO" id="GO:0003756">
    <property type="term" value="F:protein disulfide isomerase activity"/>
    <property type="evidence" value="ECO:0007669"/>
    <property type="project" value="UniProtKB-EC"/>
</dbReference>
<dbReference type="OrthoDB" id="74910at2759"/>
<dbReference type="PANTHER" id="PTHR45815:SF3">
    <property type="entry name" value="PROTEIN DISULFIDE-ISOMERASE A6"/>
    <property type="match status" value="1"/>
</dbReference>
<dbReference type="InterPro" id="IPR036249">
    <property type="entry name" value="Thioredoxin-like_sf"/>
</dbReference>
<dbReference type="Pfam" id="PF00085">
    <property type="entry name" value="Thioredoxin"/>
    <property type="match status" value="1"/>
</dbReference>
<dbReference type="EC" id="5.3.4.1" evidence="3"/>
<dbReference type="GO" id="GO:0034976">
    <property type="term" value="P:response to endoplasmic reticulum stress"/>
    <property type="evidence" value="ECO:0007669"/>
    <property type="project" value="TreeGrafter"/>
</dbReference>